<dbReference type="EMBL" id="SPLM01000072">
    <property type="protein sequence ID" value="TMW63724.1"/>
    <property type="molecule type" value="Genomic_DNA"/>
</dbReference>
<dbReference type="Proteomes" id="UP000794436">
    <property type="component" value="Unassembled WGS sequence"/>
</dbReference>
<proteinExistence type="predicted"/>
<accession>A0A8K1CIK6</accession>
<name>A0A8K1CIK6_PYTOL</name>
<dbReference type="AlphaFoldDB" id="A0A8K1CIK6"/>
<gene>
    <name evidence="2" type="ORF">Poli38472_002665</name>
</gene>
<comment type="caution">
    <text evidence="2">The sequence shown here is derived from an EMBL/GenBank/DDBJ whole genome shotgun (WGS) entry which is preliminary data.</text>
</comment>
<protein>
    <submittedName>
        <fullName evidence="2">Uncharacterized protein</fullName>
    </submittedName>
</protein>
<feature type="region of interest" description="Disordered" evidence="1">
    <location>
        <begin position="35"/>
        <end position="54"/>
    </location>
</feature>
<evidence type="ECO:0000256" key="1">
    <source>
        <dbReference type="SAM" id="MobiDB-lite"/>
    </source>
</evidence>
<feature type="region of interest" description="Disordered" evidence="1">
    <location>
        <begin position="116"/>
        <end position="149"/>
    </location>
</feature>
<keyword evidence="3" id="KW-1185">Reference proteome</keyword>
<evidence type="ECO:0000313" key="2">
    <source>
        <dbReference type="EMBL" id="TMW63724.1"/>
    </source>
</evidence>
<dbReference type="OrthoDB" id="168429at2759"/>
<reference evidence="2" key="1">
    <citation type="submission" date="2019-03" db="EMBL/GenBank/DDBJ databases">
        <title>Long read genome sequence of the mycoparasitic Pythium oligandrum ATCC 38472 isolated from sugarbeet rhizosphere.</title>
        <authorList>
            <person name="Gaulin E."/>
        </authorList>
    </citation>
    <scope>NUCLEOTIDE SEQUENCE</scope>
    <source>
        <strain evidence="2">ATCC 38472_TT</strain>
    </source>
</reference>
<evidence type="ECO:0000313" key="3">
    <source>
        <dbReference type="Proteomes" id="UP000794436"/>
    </source>
</evidence>
<sequence>MTTPYWTVHDVERFREQQRWRVRQQQLQSHLQAPAVASWASTSHESESRERPRKVSVLFRQDPKAFVPDALPPLAPELSDGCLMVESPMPHAAYAMFNAFDSAQSPELFAMGNPRPRISVGDNQENDGDDEDIAMMTGDDEDGASETARQRSLWRRRFLRQAELRKSPKLGQVALWDGVKVDLSMFTSKQLLDMPPRSAIQRVPHPFASSNDDEQLQQEELALRAL</sequence>
<feature type="compositionally biased region" description="Acidic residues" evidence="1">
    <location>
        <begin position="124"/>
        <end position="144"/>
    </location>
</feature>
<organism evidence="2 3">
    <name type="scientific">Pythium oligandrum</name>
    <name type="common">Mycoparasitic fungus</name>
    <dbReference type="NCBI Taxonomy" id="41045"/>
    <lineage>
        <taxon>Eukaryota</taxon>
        <taxon>Sar</taxon>
        <taxon>Stramenopiles</taxon>
        <taxon>Oomycota</taxon>
        <taxon>Peronosporomycetes</taxon>
        <taxon>Pythiales</taxon>
        <taxon>Pythiaceae</taxon>
        <taxon>Pythium</taxon>
    </lineage>
</organism>